<dbReference type="SUPFAM" id="SSF51419">
    <property type="entry name" value="PLP-binding barrel"/>
    <property type="match status" value="1"/>
</dbReference>
<dbReference type="InterPro" id="IPR026956">
    <property type="entry name" value="D-ser_dehydrat-like_dom"/>
</dbReference>
<evidence type="ECO:0000256" key="10">
    <source>
        <dbReference type="ARBA" id="ARBA00055764"/>
    </source>
</evidence>
<comment type="cofactor">
    <cofactor evidence="1">
        <name>pyridoxal 5'-phosphate</name>
        <dbReference type="ChEBI" id="CHEBI:597326"/>
    </cofactor>
</comment>
<keyword evidence="4" id="KW-0216">Detoxification</keyword>
<dbReference type="FunFam" id="2.40.37.20:FF:000002">
    <property type="entry name" value="D-serine dehydratase"/>
    <property type="match status" value="1"/>
</dbReference>
<evidence type="ECO:0000259" key="14">
    <source>
        <dbReference type="SMART" id="SM01119"/>
    </source>
</evidence>
<comment type="function">
    <text evidence="10">Catalyzes the conversion of D-serine to pyruvate and ammonia. May play a role in D-serine detoxification.</text>
</comment>
<dbReference type="InterPro" id="IPR051466">
    <property type="entry name" value="D-amino_acid_metab_enzyme"/>
</dbReference>
<dbReference type="Pfam" id="PF14031">
    <property type="entry name" value="D-ser_dehydrat"/>
    <property type="match status" value="1"/>
</dbReference>
<organism evidence="15 16">
    <name type="scientific">Aspergillus clavatus (strain ATCC 1007 / CBS 513.65 / DSM 816 / NCTC 3887 / NRRL 1 / QM 1276 / 107)</name>
    <dbReference type="NCBI Taxonomy" id="344612"/>
    <lineage>
        <taxon>Eukaryota</taxon>
        <taxon>Fungi</taxon>
        <taxon>Dikarya</taxon>
        <taxon>Ascomycota</taxon>
        <taxon>Pezizomycotina</taxon>
        <taxon>Eurotiomycetes</taxon>
        <taxon>Eurotiomycetidae</taxon>
        <taxon>Eurotiales</taxon>
        <taxon>Aspergillaceae</taxon>
        <taxon>Aspergillus</taxon>
        <taxon>Aspergillus subgen. Fumigati</taxon>
    </lineage>
</organism>
<dbReference type="EMBL" id="DS027048">
    <property type="protein sequence ID" value="EAW13426.1"/>
    <property type="molecule type" value="Genomic_DNA"/>
</dbReference>
<dbReference type="InterPro" id="IPR029066">
    <property type="entry name" value="PLP-binding_barrel"/>
</dbReference>
<evidence type="ECO:0000256" key="5">
    <source>
        <dbReference type="ARBA" id="ARBA00022723"/>
    </source>
</evidence>
<accession>A1C9A2</accession>
<dbReference type="OrthoDB" id="20198at2759"/>
<dbReference type="InterPro" id="IPR042208">
    <property type="entry name" value="D-ser_dehydrat-like_sf"/>
</dbReference>
<dbReference type="OMA" id="WPRFYGW"/>
<evidence type="ECO:0000256" key="4">
    <source>
        <dbReference type="ARBA" id="ARBA00022575"/>
    </source>
</evidence>
<evidence type="ECO:0000256" key="7">
    <source>
        <dbReference type="ARBA" id="ARBA00022898"/>
    </source>
</evidence>
<comment type="catalytic activity">
    <reaction evidence="9">
        <text>D-serine = pyruvate + NH4(+)</text>
        <dbReference type="Rhea" id="RHEA:13977"/>
        <dbReference type="ChEBI" id="CHEBI:15361"/>
        <dbReference type="ChEBI" id="CHEBI:28938"/>
        <dbReference type="ChEBI" id="CHEBI:35247"/>
        <dbReference type="EC" id="4.3.1.18"/>
    </reaction>
    <physiologicalReaction direction="left-to-right" evidence="9">
        <dbReference type="Rhea" id="RHEA:13978"/>
    </physiologicalReaction>
</comment>
<dbReference type="PANTHER" id="PTHR28004:SF2">
    <property type="entry name" value="D-SERINE DEHYDRATASE"/>
    <property type="match status" value="1"/>
</dbReference>
<evidence type="ECO:0000256" key="6">
    <source>
        <dbReference type="ARBA" id="ARBA00022833"/>
    </source>
</evidence>
<dbReference type="Gene3D" id="2.40.37.20">
    <property type="entry name" value="D-serine dehydratase-like domain"/>
    <property type="match status" value="1"/>
</dbReference>
<evidence type="ECO:0000256" key="9">
    <source>
        <dbReference type="ARBA" id="ARBA00051198"/>
    </source>
</evidence>
<dbReference type="KEGG" id="act:ACLA_054730"/>
<reference evidence="15 16" key="1">
    <citation type="journal article" date="2008" name="PLoS Genet.">
        <title>Genomic islands in the pathogenic filamentous fungus Aspergillus fumigatus.</title>
        <authorList>
            <person name="Fedorova N.D."/>
            <person name="Khaldi N."/>
            <person name="Joardar V.S."/>
            <person name="Maiti R."/>
            <person name="Amedeo P."/>
            <person name="Anderson M.J."/>
            <person name="Crabtree J."/>
            <person name="Silva J.C."/>
            <person name="Badger J.H."/>
            <person name="Albarraq A."/>
            <person name="Angiuoli S."/>
            <person name="Bussey H."/>
            <person name="Bowyer P."/>
            <person name="Cotty P.J."/>
            <person name="Dyer P.S."/>
            <person name="Egan A."/>
            <person name="Galens K."/>
            <person name="Fraser-Liggett C.M."/>
            <person name="Haas B.J."/>
            <person name="Inman J.M."/>
            <person name="Kent R."/>
            <person name="Lemieux S."/>
            <person name="Malavazi I."/>
            <person name="Orvis J."/>
            <person name="Roemer T."/>
            <person name="Ronning C.M."/>
            <person name="Sundaram J.P."/>
            <person name="Sutton G."/>
            <person name="Turner G."/>
            <person name="Venter J.C."/>
            <person name="White O.R."/>
            <person name="Whitty B.R."/>
            <person name="Youngman P."/>
            <person name="Wolfe K.H."/>
            <person name="Goldman G.H."/>
            <person name="Wortman J.R."/>
            <person name="Jiang B."/>
            <person name="Denning D.W."/>
            <person name="Nierman W.C."/>
        </authorList>
    </citation>
    <scope>NUCLEOTIDE SEQUENCE [LARGE SCALE GENOMIC DNA]</scope>
    <source>
        <strain evidence="16">ATCC 1007 / CBS 513.65 / DSM 816 / NCTC 3887 / NRRL 1</strain>
    </source>
</reference>
<evidence type="ECO:0000256" key="12">
    <source>
        <dbReference type="ARBA" id="ARBA00069616"/>
    </source>
</evidence>
<dbReference type="EC" id="4.3.1.18" evidence="11"/>
<dbReference type="GO" id="GO:0036088">
    <property type="term" value="P:D-serine catabolic process"/>
    <property type="evidence" value="ECO:0007669"/>
    <property type="project" value="TreeGrafter"/>
</dbReference>
<gene>
    <name evidence="15" type="ORF">ACLA_054730</name>
</gene>
<comment type="similarity">
    <text evidence="3">Belongs to the DSD1 family.</text>
</comment>
<feature type="domain" description="D-serine dehydratase-like" evidence="14">
    <location>
        <begin position="312"/>
        <end position="412"/>
    </location>
</feature>
<protein>
    <recommendedName>
        <fullName evidence="12">D-serine dehydratase</fullName>
        <ecNumber evidence="11">4.3.1.18</ecNumber>
    </recommendedName>
    <alternativeName>
        <fullName evidence="13">D-serine deaminase</fullName>
    </alternativeName>
</protein>
<evidence type="ECO:0000256" key="1">
    <source>
        <dbReference type="ARBA" id="ARBA00001933"/>
    </source>
</evidence>
<dbReference type="Gene3D" id="3.20.20.10">
    <property type="entry name" value="Alanine racemase"/>
    <property type="match status" value="1"/>
</dbReference>
<dbReference type="AlphaFoldDB" id="A1C9A2"/>
<dbReference type="GO" id="GO:0008721">
    <property type="term" value="F:D-serine ammonia-lyase activity"/>
    <property type="evidence" value="ECO:0007669"/>
    <property type="project" value="UniProtKB-EC"/>
</dbReference>
<keyword evidence="5" id="KW-0479">Metal-binding</keyword>
<evidence type="ECO:0000256" key="2">
    <source>
        <dbReference type="ARBA" id="ARBA00001947"/>
    </source>
</evidence>
<keyword evidence="7" id="KW-0663">Pyridoxal phosphate</keyword>
<evidence type="ECO:0000256" key="13">
    <source>
        <dbReference type="ARBA" id="ARBA00075219"/>
    </source>
</evidence>
<dbReference type="Proteomes" id="UP000006701">
    <property type="component" value="Unassembled WGS sequence"/>
</dbReference>
<dbReference type="GO" id="GO:0009636">
    <property type="term" value="P:response to toxic substance"/>
    <property type="evidence" value="ECO:0007669"/>
    <property type="project" value="UniProtKB-KW"/>
</dbReference>
<name>A1C9A2_ASPCL</name>
<keyword evidence="8" id="KW-0456">Lyase</keyword>
<comment type="cofactor">
    <cofactor evidence="2">
        <name>Zn(2+)</name>
        <dbReference type="ChEBI" id="CHEBI:29105"/>
    </cofactor>
</comment>
<dbReference type="HOGENOM" id="CLU_031639_0_0_1"/>
<evidence type="ECO:0000313" key="15">
    <source>
        <dbReference type="EMBL" id="EAW13426.1"/>
    </source>
</evidence>
<evidence type="ECO:0000256" key="11">
    <source>
        <dbReference type="ARBA" id="ARBA00066349"/>
    </source>
</evidence>
<keyword evidence="6" id="KW-0862">Zinc</keyword>
<keyword evidence="16" id="KW-1185">Reference proteome</keyword>
<dbReference type="STRING" id="344612.A1C9A2"/>
<dbReference type="eggNOG" id="ENOG502QRZ0">
    <property type="taxonomic scope" value="Eukaryota"/>
</dbReference>
<proteinExistence type="inferred from homology"/>
<dbReference type="VEuPathDB" id="FungiDB:ACLA_054730"/>
<dbReference type="FunFam" id="3.20.20.10:FF:000016">
    <property type="entry name" value="D-serine dehydratase"/>
    <property type="match status" value="1"/>
</dbReference>
<evidence type="ECO:0000313" key="16">
    <source>
        <dbReference type="Proteomes" id="UP000006701"/>
    </source>
</evidence>
<dbReference type="InterPro" id="IPR001608">
    <property type="entry name" value="Ala_racemase_N"/>
</dbReference>
<dbReference type="PANTHER" id="PTHR28004">
    <property type="entry name" value="ZGC:162816-RELATED"/>
    <property type="match status" value="1"/>
</dbReference>
<dbReference type="GeneID" id="4707070"/>
<evidence type="ECO:0000256" key="3">
    <source>
        <dbReference type="ARBA" id="ARBA00005323"/>
    </source>
</evidence>
<dbReference type="Pfam" id="PF01168">
    <property type="entry name" value="Ala_racemase_N"/>
    <property type="match status" value="1"/>
</dbReference>
<sequence length="427" mass="46271">MECKSRLCQLAPPTPEIASLAGNPNTTTPHEQKKQYTANMDFSLQSHKSFIGRPASDLPTPSLLLSKPILQQNIQRLLDDVKDLQISFRPHVKTLKSLEVTRMMLGNGTHRRIVASTLSEIRGAMPLCLYGLPIYPSALPRLAQLTPSVRIVLMVDSEQQIAALEAFNASSGHAPWPVFLKVDVGTRRAGLERSAPAFAALVRRVEASPAAAVYGFYCHAGHSYGCRGAEAAAGVLGEELEGVVAASAALGRESGRRVVVSFGSTPTAHVVGALREKVPRDVELEVELHAGNFPANDLQQVCTGLVSEAQQAVRVLAEVCSVYPERNEALVNAGTVALSKETSEVAGFGRVVDRPGWAVVRTSQEHGILGLARPEAKGQRVEECFRVGQKVPLYIQHACITAAQHHVYYVVDENDVVVDTWVPWKGW</sequence>
<dbReference type="GO" id="GO:0046872">
    <property type="term" value="F:metal ion binding"/>
    <property type="evidence" value="ECO:0007669"/>
    <property type="project" value="UniProtKB-KW"/>
</dbReference>
<evidence type="ECO:0000256" key="8">
    <source>
        <dbReference type="ARBA" id="ARBA00023239"/>
    </source>
</evidence>
<dbReference type="RefSeq" id="XP_001274852.1">
    <property type="nucleotide sequence ID" value="XM_001274851.1"/>
</dbReference>
<dbReference type="SMART" id="SM01119">
    <property type="entry name" value="D-ser_dehydrat"/>
    <property type="match status" value="1"/>
</dbReference>